<dbReference type="Proteomes" id="UP000596742">
    <property type="component" value="Unassembled WGS sequence"/>
</dbReference>
<dbReference type="InterPro" id="IPR001245">
    <property type="entry name" value="Ser-Thr/Tyr_kinase_cat_dom"/>
</dbReference>
<reference evidence="9" key="1">
    <citation type="submission" date="2018-11" db="EMBL/GenBank/DDBJ databases">
        <authorList>
            <person name="Alioto T."/>
            <person name="Alioto T."/>
        </authorList>
    </citation>
    <scope>NUCLEOTIDE SEQUENCE</scope>
</reference>
<dbReference type="InterPro" id="IPR050122">
    <property type="entry name" value="RTK"/>
</dbReference>
<dbReference type="OrthoDB" id="28230at2759"/>
<keyword evidence="3" id="KW-0547">Nucleotide-binding</keyword>
<evidence type="ECO:0000256" key="5">
    <source>
        <dbReference type="ARBA" id="ARBA00022840"/>
    </source>
</evidence>
<dbReference type="FunFam" id="1.10.510.10:FF:001512">
    <property type="entry name" value="Receptor tyrosine-protein kinase erbB-2"/>
    <property type="match status" value="1"/>
</dbReference>
<dbReference type="GO" id="GO:0005886">
    <property type="term" value="C:plasma membrane"/>
    <property type="evidence" value="ECO:0007669"/>
    <property type="project" value="TreeGrafter"/>
</dbReference>
<protein>
    <recommendedName>
        <fullName evidence="8">Protein kinase domain-containing protein</fullName>
    </recommendedName>
</protein>
<dbReference type="GO" id="GO:0012505">
    <property type="term" value="C:endomembrane system"/>
    <property type="evidence" value="ECO:0007669"/>
    <property type="project" value="UniProtKB-SubCell"/>
</dbReference>
<keyword evidence="4" id="KW-0418">Kinase</keyword>
<evidence type="ECO:0000313" key="9">
    <source>
        <dbReference type="EMBL" id="VDI20606.1"/>
    </source>
</evidence>
<dbReference type="GO" id="GO:0048468">
    <property type="term" value="P:cell development"/>
    <property type="evidence" value="ECO:0007669"/>
    <property type="project" value="UniProtKB-ARBA"/>
</dbReference>
<accession>A0A8B6DKW6</accession>
<comment type="caution">
    <text evidence="9">The sequence shown here is derived from an EMBL/GenBank/DDBJ whole genome shotgun (WGS) entry which is preliminary data.</text>
</comment>
<keyword evidence="7" id="KW-0829">Tyrosine-protein kinase</keyword>
<keyword evidence="5" id="KW-0067">ATP-binding</keyword>
<dbReference type="GO" id="GO:0007169">
    <property type="term" value="P:cell surface receptor protein tyrosine kinase signaling pathway"/>
    <property type="evidence" value="ECO:0007669"/>
    <property type="project" value="TreeGrafter"/>
</dbReference>
<evidence type="ECO:0000256" key="4">
    <source>
        <dbReference type="ARBA" id="ARBA00022777"/>
    </source>
</evidence>
<dbReference type="PANTHER" id="PTHR24416">
    <property type="entry name" value="TYROSINE-PROTEIN KINASE RECEPTOR"/>
    <property type="match status" value="1"/>
</dbReference>
<dbReference type="InterPro" id="IPR000719">
    <property type="entry name" value="Prot_kinase_dom"/>
</dbReference>
<keyword evidence="2" id="KW-0808">Transferase</keyword>
<dbReference type="SUPFAM" id="SSF56112">
    <property type="entry name" value="Protein kinase-like (PK-like)"/>
    <property type="match status" value="1"/>
</dbReference>
<evidence type="ECO:0000256" key="6">
    <source>
        <dbReference type="ARBA" id="ARBA00023136"/>
    </source>
</evidence>
<evidence type="ECO:0000256" key="7">
    <source>
        <dbReference type="ARBA" id="ARBA00023137"/>
    </source>
</evidence>
<feature type="domain" description="Protein kinase" evidence="8">
    <location>
        <begin position="1"/>
        <end position="168"/>
    </location>
</feature>
<dbReference type="PROSITE" id="PS50011">
    <property type="entry name" value="PROTEIN_KINASE_DOM"/>
    <property type="match status" value="1"/>
</dbReference>
<evidence type="ECO:0000256" key="1">
    <source>
        <dbReference type="ARBA" id="ARBA00004308"/>
    </source>
</evidence>
<gene>
    <name evidence="9" type="ORF">MGAL_10B024735</name>
</gene>
<evidence type="ECO:0000313" key="10">
    <source>
        <dbReference type="Proteomes" id="UP000596742"/>
    </source>
</evidence>
<dbReference type="GO" id="GO:0050793">
    <property type="term" value="P:regulation of developmental process"/>
    <property type="evidence" value="ECO:0007669"/>
    <property type="project" value="UniProtKB-ARBA"/>
</dbReference>
<dbReference type="Pfam" id="PF07714">
    <property type="entry name" value="PK_Tyr_Ser-Thr"/>
    <property type="match status" value="1"/>
</dbReference>
<name>A0A8B6DKW6_MYTGA</name>
<dbReference type="Gene3D" id="1.10.510.10">
    <property type="entry name" value="Transferase(Phosphotransferase) domain 1"/>
    <property type="match status" value="1"/>
</dbReference>
<dbReference type="PANTHER" id="PTHR24416:SF631">
    <property type="entry name" value="SERINE_THREONINE_TYROSINE KINASE 1"/>
    <property type="match status" value="1"/>
</dbReference>
<evidence type="ECO:0000259" key="8">
    <source>
        <dbReference type="PROSITE" id="PS50011"/>
    </source>
</evidence>
<evidence type="ECO:0000256" key="3">
    <source>
        <dbReference type="ARBA" id="ARBA00022741"/>
    </source>
</evidence>
<dbReference type="PRINTS" id="PR00109">
    <property type="entry name" value="TYRKINASE"/>
</dbReference>
<dbReference type="AlphaFoldDB" id="A0A8B6DKW6"/>
<sequence length="168" mass="19201">MPDRRLLLDICSQVCNGMAYLEKHRCIHRDLQAKHCMFGDNMVVKVADFGLPGCVFDKEYTIPTGKHFPVKWAAPEVLNFTRFSSKSDVWAFGVLMWEIYTGGELPYGNMKNVDVFDYVCQSGNRLEQPTNCPAFVYEAMLKCFDHEAAGRLSFQELLLTLVRMADTQ</sequence>
<comment type="subcellular location">
    <subcellularLocation>
        <location evidence="1">Endomembrane system</location>
    </subcellularLocation>
</comment>
<evidence type="ECO:0000256" key="2">
    <source>
        <dbReference type="ARBA" id="ARBA00022679"/>
    </source>
</evidence>
<keyword evidence="6" id="KW-0472">Membrane</keyword>
<proteinExistence type="predicted"/>
<dbReference type="GO" id="GO:0043235">
    <property type="term" value="C:receptor complex"/>
    <property type="evidence" value="ECO:0007669"/>
    <property type="project" value="TreeGrafter"/>
</dbReference>
<keyword evidence="10" id="KW-1185">Reference proteome</keyword>
<organism evidence="9 10">
    <name type="scientific">Mytilus galloprovincialis</name>
    <name type="common">Mediterranean mussel</name>
    <dbReference type="NCBI Taxonomy" id="29158"/>
    <lineage>
        <taxon>Eukaryota</taxon>
        <taxon>Metazoa</taxon>
        <taxon>Spiralia</taxon>
        <taxon>Lophotrochozoa</taxon>
        <taxon>Mollusca</taxon>
        <taxon>Bivalvia</taxon>
        <taxon>Autobranchia</taxon>
        <taxon>Pteriomorphia</taxon>
        <taxon>Mytilida</taxon>
        <taxon>Mytiloidea</taxon>
        <taxon>Mytilidae</taxon>
        <taxon>Mytilinae</taxon>
        <taxon>Mytilus</taxon>
    </lineage>
</organism>
<dbReference type="InterPro" id="IPR011009">
    <property type="entry name" value="Kinase-like_dom_sf"/>
</dbReference>
<dbReference type="GO" id="GO:0030182">
    <property type="term" value="P:neuron differentiation"/>
    <property type="evidence" value="ECO:0007669"/>
    <property type="project" value="UniProtKB-ARBA"/>
</dbReference>
<dbReference type="GO" id="GO:0004714">
    <property type="term" value="F:transmembrane receptor protein tyrosine kinase activity"/>
    <property type="evidence" value="ECO:0007669"/>
    <property type="project" value="TreeGrafter"/>
</dbReference>
<dbReference type="EMBL" id="UYJE01003592">
    <property type="protein sequence ID" value="VDI20606.1"/>
    <property type="molecule type" value="Genomic_DNA"/>
</dbReference>
<dbReference type="GO" id="GO:0005524">
    <property type="term" value="F:ATP binding"/>
    <property type="evidence" value="ECO:0007669"/>
    <property type="project" value="UniProtKB-KW"/>
</dbReference>